<comment type="caution">
    <text evidence="2">The sequence shown here is derived from an EMBL/GenBank/DDBJ whole genome shotgun (WGS) entry which is preliminary data.</text>
</comment>
<evidence type="ECO:0000313" key="2">
    <source>
        <dbReference type="EMBL" id="OGL67052.1"/>
    </source>
</evidence>
<evidence type="ECO:0000313" key="3">
    <source>
        <dbReference type="Proteomes" id="UP000177885"/>
    </source>
</evidence>
<proteinExistence type="predicted"/>
<evidence type="ECO:0000256" key="1">
    <source>
        <dbReference type="SAM" id="MobiDB-lite"/>
    </source>
</evidence>
<accession>A0A1F7TM48</accession>
<dbReference type="AlphaFoldDB" id="A0A1F7TM48"/>
<feature type="compositionally biased region" description="Basic and acidic residues" evidence="1">
    <location>
        <begin position="1"/>
        <end position="11"/>
    </location>
</feature>
<name>A0A1F7TM48_9BACT</name>
<dbReference type="STRING" id="1802385.A2856_01035"/>
<organism evidence="2 3">
    <name type="scientific">Candidatus Uhrbacteria bacterium RIFCSPHIGHO2_01_FULL_63_20</name>
    <dbReference type="NCBI Taxonomy" id="1802385"/>
    <lineage>
        <taxon>Bacteria</taxon>
        <taxon>Candidatus Uhriibacteriota</taxon>
    </lineage>
</organism>
<gene>
    <name evidence="2" type="ORF">A2856_01035</name>
</gene>
<protein>
    <submittedName>
        <fullName evidence="2">Uncharacterized protein</fullName>
    </submittedName>
</protein>
<reference evidence="2 3" key="1">
    <citation type="journal article" date="2016" name="Nat. Commun.">
        <title>Thousands of microbial genomes shed light on interconnected biogeochemical processes in an aquifer system.</title>
        <authorList>
            <person name="Anantharaman K."/>
            <person name="Brown C.T."/>
            <person name="Hug L.A."/>
            <person name="Sharon I."/>
            <person name="Castelle C.J."/>
            <person name="Probst A.J."/>
            <person name="Thomas B.C."/>
            <person name="Singh A."/>
            <person name="Wilkins M.J."/>
            <person name="Karaoz U."/>
            <person name="Brodie E.L."/>
            <person name="Williams K.H."/>
            <person name="Hubbard S.S."/>
            <person name="Banfield J.F."/>
        </authorList>
    </citation>
    <scope>NUCLEOTIDE SEQUENCE [LARGE SCALE GENOMIC DNA]</scope>
</reference>
<dbReference type="EMBL" id="MGDT01000004">
    <property type="protein sequence ID" value="OGL67052.1"/>
    <property type="molecule type" value="Genomic_DNA"/>
</dbReference>
<feature type="region of interest" description="Disordered" evidence="1">
    <location>
        <begin position="1"/>
        <end position="21"/>
    </location>
</feature>
<dbReference type="Proteomes" id="UP000177885">
    <property type="component" value="Unassembled WGS sequence"/>
</dbReference>
<sequence>MNLPDKKHPDQDAPVTPIAPHPRDFISPVILGCDPETFLGLMVEAFGLSGPYAAFAAAFDDPVVQD</sequence>